<accession>A0A9D4EPW7</accession>
<evidence type="ECO:0000313" key="2">
    <source>
        <dbReference type="Proteomes" id="UP000828390"/>
    </source>
</evidence>
<name>A0A9D4EPW7_DREPO</name>
<reference evidence="1" key="1">
    <citation type="journal article" date="2019" name="bioRxiv">
        <title>The Genome of the Zebra Mussel, Dreissena polymorpha: A Resource for Invasive Species Research.</title>
        <authorList>
            <person name="McCartney M.A."/>
            <person name="Auch B."/>
            <person name="Kono T."/>
            <person name="Mallez S."/>
            <person name="Zhang Y."/>
            <person name="Obille A."/>
            <person name="Becker A."/>
            <person name="Abrahante J.E."/>
            <person name="Garbe J."/>
            <person name="Badalamenti J.P."/>
            <person name="Herman A."/>
            <person name="Mangelson H."/>
            <person name="Liachko I."/>
            <person name="Sullivan S."/>
            <person name="Sone E.D."/>
            <person name="Koren S."/>
            <person name="Silverstein K.A.T."/>
            <person name="Beckman K.B."/>
            <person name="Gohl D.M."/>
        </authorList>
    </citation>
    <scope>NUCLEOTIDE SEQUENCE</scope>
    <source>
        <strain evidence="1">Duluth1</strain>
        <tissue evidence="1">Whole animal</tissue>
    </source>
</reference>
<sequence>MRRKPLKWRCLKDDEPVFLSQREVIKCRSDEHRDITSETPHRRTPIVEEDLPLHRRTDTRGLTLRAAECPRVRIPEDYDAEVLGNVIVGI</sequence>
<dbReference type="Proteomes" id="UP000828390">
    <property type="component" value="Unassembled WGS sequence"/>
</dbReference>
<keyword evidence="2" id="KW-1185">Reference proteome</keyword>
<reference evidence="1" key="2">
    <citation type="submission" date="2020-11" db="EMBL/GenBank/DDBJ databases">
        <authorList>
            <person name="McCartney M.A."/>
            <person name="Auch B."/>
            <person name="Kono T."/>
            <person name="Mallez S."/>
            <person name="Becker A."/>
            <person name="Gohl D.M."/>
            <person name="Silverstein K.A.T."/>
            <person name="Koren S."/>
            <person name="Bechman K.B."/>
            <person name="Herman A."/>
            <person name="Abrahante J.E."/>
            <person name="Garbe J."/>
        </authorList>
    </citation>
    <scope>NUCLEOTIDE SEQUENCE</scope>
    <source>
        <strain evidence="1">Duluth1</strain>
        <tissue evidence="1">Whole animal</tissue>
    </source>
</reference>
<evidence type="ECO:0000313" key="1">
    <source>
        <dbReference type="EMBL" id="KAH3783464.1"/>
    </source>
</evidence>
<organism evidence="1 2">
    <name type="scientific">Dreissena polymorpha</name>
    <name type="common">Zebra mussel</name>
    <name type="synonym">Mytilus polymorpha</name>
    <dbReference type="NCBI Taxonomy" id="45954"/>
    <lineage>
        <taxon>Eukaryota</taxon>
        <taxon>Metazoa</taxon>
        <taxon>Spiralia</taxon>
        <taxon>Lophotrochozoa</taxon>
        <taxon>Mollusca</taxon>
        <taxon>Bivalvia</taxon>
        <taxon>Autobranchia</taxon>
        <taxon>Heteroconchia</taxon>
        <taxon>Euheterodonta</taxon>
        <taxon>Imparidentia</taxon>
        <taxon>Neoheterodontei</taxon>
        <taxon>Myida</taxon>
        <taxon>Dreissenoidea</taxon>
        <taxon>Dreissenidae</taxon>
        <taxon>Dreissena</taxon>
    </lineage>
</organism>
<dbReference type="AlphaFoldDB" id="A0A9D4EPW7"/>
<proteinExistence type="predicted"/>
<dbReference type="EMBL" id="JAIWYP010000008">
    <property type="protein sequence ID" value="KAH3783464.1"/>
    <property type="molecule type" value="Genomic_DNA"/>
</dbReference>
<gene>
    <name evidence="1" type="ORF">DPMN_161402</name>
</gene>
<comment type="caution">
    <text evidence="1">The sequence shown here is derived from an EMBL/GenBank/DDBJ whole genome shotgun (WGS) entry which is preliminary data.</text>
</comment>
<protein>
    <submittedName>
        <fullName evidence="1">Uncharacterized protein</fullName>
    </submittedName>
</protein>